<dbReference type="AlphaFoldDB" id="A0A9P8QGX1"/>
<feature type="domain" description="Fatty acid desaturase" evidence="2">
    <location>
        <begin position="113"/>
        <end position="387"/>
    </location>
</feature>
<accession>A0A9P8QGX1</accession>
<dbReference type="GO" id="GO:0016491">
    <property type="term" value="F:oxidoreductase activity"/>
    <property type="evidence" value="ECO:0007669"/>
    <property type="project" value="InterPro"/>
</dbReference>
<keyword evidence="4" id="KW-1185">Reference proteome</keyword>
<feature type="transmembrane region" description="Helical" evidence="1">
    <location>
        <begin position="108"/>
        <end position="132"/>
    </location>
</feature>
<feature type="transmembrane region" description="Helical" evidence="1">
    <location>
        <begin position="261"/>
        <end position="282"/>
    </location>
</feature>
<dbReference type="CDD" id="cd03507">
    <property type="entry name" value="Delta12-FADS-like"/>
    <property type="match status" value="1"/>
</dbReference>
<feature type="transmembrane region" description="Helical" evidence="1">
    <location>
        <begin position="288"/>
        <end position="311"/>
    </location>
</feature>
<protein>
    <recommendedName>
        <fullName evidence="2">Fatty acid desaturase domain-containing protein</fullName>
    </recommendedName>
</protein>
<evidence type="ECO:0000313" key="3">
    <source>
        <dbReference type="EMBL" id="KAH3688634.1"/>
    </source>
</evidence>
<keyword evidence="1" id="KW-1133">Transmembrane helix</keyword>
<reference evidence="3" key="1">
    <citation type="journal article" date="2021" name="Open Biol.">
        <title>Shared evolutionary footprints suggest mitochondrial oxidative damage underlies multiple complex I losses in fungi.</title>
        <authorList>
            <person name="Schikora-Tamarit M.A."/>
            <person name="Marcet-Houben M."/>
            <person name="Nosek J."/>
            <person name="Gabaldon T."/>
        </authorList>
    </citation>
    <scope>NUCLEOTIDE SEQUENCE</scope>
    <source>
        <strain evidence="3">CBS2887</strain>
    </source>
</reference>
<comment type="caution">
    <text evidence="3">The sequence shown here is derived from an EMBL/GenBank/DDBJ whole genome shotgun (WGS) entry which is preliminary data.</text>
</comment>
<dbReference type="OrthoDB" id="1461976at2759"/>
<evidence type="ECO:0000256" key="1">
    <source>
        <dbReference type="SAM" id="Phobius"/>
    </source>
</evidence>
<dbReference type="Proteomes" id="UP000774326">
    <property type="component" value="Unassembled WGS sequence"/>
</dbReference>
<evidence type="ECO:0000313" key="4">
    <source>
        <dbReference type="Proteomes" id="UP000774326"/>
    </source>
</evidence>
<feature type="transmembrane region" description="Helical" evidence="1">
    <location>
        <begin position="82"/>
        <end position="101"/>
    </location>
</feature>
<dbReference type="EMBL" id="JAEUBG010000245">
    <property type="protein sequence ID" value="KAH3688634.1"/>
    <property type="molecule type" value="Genomic_DNA"/>
</dbReference>
<keyword evidence="1" id="KW-0472">Membrane</keyword>
<dbReference type="Pfam" id="PF00487">
    <property type="entry name" value="FA_desaturase"/>
    <property type="match status" value="1"/>
</dbReference>
<dbReference type="InterPro" id="IPR005804">
    <property type="entry name" value="FA_desaturase_dom"/>
</dbReference>
<name>A0A9P8QGX1_WICPI</name>
<dbReference type="PANTHER" id="PTHR32100">
    <property type="entry name" value="OMEGA-6 FATTY ACID DESATURASE, CHLOROPLASTIC"/>
    <property type="match status" value="1"/>
</dbReference>
<organism evidence="3 4">
    <name type="scientific">Wickerhamomyces pijperi</name>
    <name type="common">Yeast</name>
    <name type="synonym">Pichia pijperi</name>
    <dbReference type="NCBI Taxonomy" id="599730"/>
    <lineage>
        <taxon>Eukaryota</taxon>
        <taxon>Fungi</taxon>
        <taxon>Dikarya</taxon>
        <taxon>Ascomycota</taxon>
        <taxon>Saccharomycotina</taxon>
        <taxon>Saccharomycetes</taxon>
        <taxon>Phaffomycetales</taxon>
        <taxon>Wickerhamomycetaceae</taxon>
        <taxon>Wickerhamomyces</taxon>
    </lineage>
</organism>
<evidence type="ECO:0000259" key="2">
    <source>
        <dbReference type="Pfam" id="PF00487"/>
    </source>
</evidence>
<dbReference type="GO" id="GO:0006629">
    <property type="term" value="P:lipid metabolic process"/>
    <property type="evidence" value="ECO:0007669"/>
    <property type="project" value="InterPro"/>
</dbReference>
<reference evidence="3" key="2">
    <citation type="submission" date="2021-01" db="EMBL/GenBank/DDBJ databases">
        <authorList>
            <person name="Schikora-Tamarit M.A."/>
        </authorList>
    </citation>
    <scope>NUCLEOTIDE SEQUENCE</scope>
    <source>
        <strain evidence="3">CBS2887</strain>
    </source>
</reference>
<keyword evidence="1" id="KW-0812">Transmembrane</keyword>
<feature type="transmembrane region" description="Helical" evidence="1">
    <location>
        <begin position="144"/>
        <end position="165"/>
    </location>
</feature>
<proteinExistence type="predicted"/>
<sequence length="427" mass="49207">MSTTFTTGADNSSNQNIKLTSKSGNVASLKDDFDLGDAAASGLKAIDTHGNVFEVPDFTIKEILQAIPKDCYERRLTTSFYYVFRDIALIATTMYLGATYIPMIQNPILNALAWFSYVFVQGLFGTGIWVLAHECGHQAFSDYGWVNDLVGWILHSYLLVPYFSWKYSHGKHHKATGHLTRDTVFVPATKETFMKNRLAERIEDITEDAPLATLYSLFIQQIGGWWAYLTTNVTGQPYADKPQWMKNHFVPSSPLFEKREYWFIVLSDLGILIQGFILYNWFKKFGAFNFFIHYFFPYMWVNHWLVFITFLQHTAPTMPHYDANVWNFARGAAATIDREMPFVGPHIFHDIIETHVLHHYVSRIPFYNARKASAAIKKVMGKHYQHTDENMWVSLWRSGRECQFVDGDNGVRMFRNTNNIGVKPTSS</sequence>
<dbReference type="InterPro" id="IPR012171">
    <property type="entry name" value="Fatty_acid_desaturase"/>
</dbReference>
<gene>
    <name evidence="3" type="ORF">WICPIJ_000379</name>
</gene>